<organism evidence="8 9">
    <name type="scientific">Rhodosorus marinus</name>
    <dbReference type="NCBI Taxonomy" id="101924"/>
    <lineage>
        <taxon>Eukaryota</taxon>
        <taxon>Rhodophyta</taxon>
        <taxon>Stylonematophyceae</taxon>
        <taxon>Stylonematales</taxon>
        <taxon>Stylonemataceae</taxon>
        <taxon>Rhodosorus</taxon>
    </lineage>
</organism>
<dbReference type="InterPro" id="IPR050238">
    <property type="entry name" value="DNA_Rep/Repair_Clamp_Loader"/>
</dbReference>
<evidence type="ECO:0000256" key="5">
    <source>
        <dbReference type="ARBA" id="ARBA00022840"/>
    </source>
</evidence>
<protein>
    <recommendedName>
        <fullName evidence="7">AAA+ ATPase domain-containing protein</fullName>
    </recommendedName>
</protein>
<keyword evidence="9" id="KW-1185">Reference proteome</keyword>
<gene>
    <name evidence="8" type="ORF">NDN08_006978</name>
</gene>
<keyword evidence="3" id="KW-0235">DNA replication</keyword>
<evidence type="ECO:0000313" key="9">
    <source>
        <dbReference type="Proteomes" id="UP001157974"/>
    </source>
</evidence>
<dbReference type="GO" id="GO:0003689">
    <property type="term" value="F:DNA clamp loader activity"/>
    <property type="evidence" value="ECO:0007669"/>
    <property type="project" value="TreeGrafter"/>
</dbReference>
<dbReference type="CDD" id="cd00009">
    <property type="entry name" value="AAA"/>
    <property type="match status" value="1"/>
</dbReference>
<dbReference type="NCBIfam" id="NF001679">
    <property type="entry name" value="PRK00440.1"/>
    <property type="match status" value="1"/>
</dbReference>
<dbReference type="Pfam" id="PF08542">
    <property type="entry name" value="Rep_fac_C"/>
    <property type="match status" value="1"/>
</dbReference>
<dbReference type="GO" id="GO:0005634">
    <property type="term" value="C:nucleus"/>
    <property type="evidence" value="ECO:0007669"/>
    <property type="project" value="UniProtKB-SubCell"/>
</dbReference>
<dbReference type="InterPro" id="IPR047854">
    <property type="entry name" value="RFC_lid"/>
</dbReference>
<keyword evidence="6" id="KW-0539">Nucleus</keyword>
<dbReference type="FunFam" id="3.40.50.300:FF:000129">
    <property type="entry name" value="Replication factor C subunit 5"/>
    <property type="match status" value="1"/>
</dbReference>
<evidence type="ECO:0000313" key="8">
    <source>
        <dbReference type="EMBL" id="KAJ8902577.1"/>
    </source>
</evidence>
<dbReference type="GO" id="GO:0006261">
    <property type="term" value="P:DNA-templated DNA replication"/>
    <property type="evidence" value="ECO:0007669"/>
    <property type="project" value="TreeGrafter"/>
</dbReference>
<dbReference type="InterPro" id="IPR027417">
    <property type="entry name" value="P-loop_NTPase"/>
</dbReference>
<accession>A0AAV8UN15</accession>
<reference evidence="8 9" key="1">
    <citation type="journal article" date="2023" name="Nat. Commun.">
        <title>Origin of minicircular mitochondrial genomes in red algae.</title>
        <authorList>
            <person name="Lee Y."/>
            <person name="Cho C.H."/>
            <person name="Lee Y.M."/>
            <person name="Park S.I."/>
            <person name="Yang J.H."/>
            <person name="West J.A."/>
            <person name="Bhattacharya D."/>
            <person name="Yoon H.S."/>
        </authorList>
    </citation>
    <scope>NUCLEOTIDE SEQUENCE [LARGE SCALE GENOMIC DNA]</scope>
    <source>
        <strain evidence="8 9">CCMP1338</strain>
        <tissue evidence="8">Whole cell</tissue>
    </source>
</reference>
<dbReference type="GO" id="GO:0006281">
    <property type="term" value="P:DNA repair"/>
    <property type="evidence" value="ECO:0007669"/>
    <property type="project" value="TreeGrafter"/>
</dbReference>
<dbReference type="InterPro" id="IPR013748">
    <property type="entry name" value="Rep_factorC_C"/>
</dbReference>
<evidence type="ECO:0000256" key="2">
    <source>
        <dbReference type="ARBA" id="ARBA00005378"/>
    </source>
</evidence>
<dbReference type="Pfam" id="PF21960">
    <property type="entry name" value="RCF1-5-like_lid"/>
    <property type="match status" value="1"/>
</dbReference>
<dbReference type="SUPFAM" id="SSF52540">
    <property type="entry name" value="P-loop containing nucleoside triphosphate hydrolases"/>
    <property type="match status" value="1"/>
</dbReference>
<dbReference type="GO" id="GO:0005524">
    <property type="term" value="F:ATP binding"/>
    <property type="evidence" value="ECO:0007669"/>
    <property type="project" value="UniProtKB-KW"/>
</dbReference>
<dbReference type="PANTHER" id="PTHR11669">
    <property type="entry name" value="REPLICATION FACTOR C / DNA POLYMERASE III GAMMA-TAU SUBUNIT"/>
    <property type="match status" value="1"/>
</dbReference>
<dbReference type="Gene3D" id="1.10.8.60">
    <property type="match status" value="1"/>
</dbReference>
<dbReference type="EMBL" id="JAMWBK010000009">
    <property type="protein sequence ID" value="KAJ8902577.1"/>
    <property type="molecule type" value="Genomic_DNA"/>
</dbReference>
<dbReference type="GO" id="GO:0005663">
    <property type="term" value="C:DNA replication factor C complex"/>
    <property type="evidence" value="ECO:0007669"/>
    <property type="project" value="TreeGrafter"/>
</dbReference>
<dbReference type="FunFam" id="1.20.272.10:FF:000004">
    <property type="entry name" value="Replication factor C subunit 5"/>
    <property type="match status" value="1"/>
</dbReference>
<evidence type="ECO:0000256" key="6">
    <source>
        <dbReference type="ARBA" id="ARBA00023242"/>
    </source>
</evidence>
<comment type="similarity">
    <text evidence="2">Belongs to the activator 1 small subunits family.</text>
</comment>
<dbReference type="CDD" id="cd18140">
    <property type="entry name" value="HLD_clamp_RFC"/>
    <property type="match status" value="1"/>
</dbReference>
<evidence type="ECO:0000259" key="7">
    <source>
        <dbReference type="SMART" id="SM00382"/>
    </source>
</evidence>
<dbReference type="InterPro" id="IPR008921">
    <property type="entry name" value="DNA_pol3_clamp-load_cplx_C"/>
</dbReference>
<dbReference type="GO" id="GO:0003677">
    <property type="term" value="F:DNA binding"/>
    <property type="evidence" value="ECO:0007669"/>
    <property type="project" value="InterPro"/>
</dbReference>
<evidence type="ECO:0000256" key="1">
    <source>
        <dbReference type="ARBA" id="ARBA00004123"/>
    </source>
</evidence>
<dbReference type="InterPro" id="IPR003959">
    <property type="entry name" value="ATPase_AAA_core"/>
</dbReference>
<name>A0AAV8UN15_9RHOD</name>
<evidence type="ECO:0000256" key="4">
    <source>
        <dbReference type="ARBA" id="ARBA00022741"/>
    </source>
</evidence>
<dbReference type="Proteomes" id="UP001157974">
    <property type="component" value="Unassembled WGS sequence"/>
</dbReference>
<comment type="subcellular location">
    <subcellularLocation>
        <location evidence="1">Nucleus</location>
    </subcellularLocation>
</comment>
<dbReference type="SUPFAM" id="SSF48019">
    <property type="entry name" value="post-AAA+ oligomerization domain-like"/>
    <property type="match status" value="1"/>
</dbReference>
<dbReference type="InterPro" id="IPR003593">
    <property type="entry name" value="AAA+_ATPase"/>
</dbReference>
<proteinExistence type="inferred from homology"/>
<evidence type="ECO:0000256" key="3">
    <source>
        <dbReference type="ARBA" id="ARBA00022705"/>
    </source>
</evidence>
<comment type="caution">
    <text evidence="8">The sequence shown here is derived from an EMBL/GenBank/DDBJ whole genome shotgun (WGS) entry which is preliminary data.</text>
</comment>
<dbReference type="PANTHER" id="PTHR11669:SF9">
    <property type="entry name" value="REPLICATION FACTOR C SUBUNIT 5"/>
    <property type="match status" value="1"/>
</dbReference>
<feature type="domain" description="AAA+ ATPase" evidence="7">
    <location>
        <begin position="51"/>
        <end position="178"/>
    </location>
</feature>
<dbReference type="Gene3D" id="3.40.50.300">
    <property type="entry name" value="P-loop containing nucleotide triphosphate hydrolases"/>
    <property type="match status" value="1"/>
</dbReference>
<keyword evidence="5" id="KW-0067">ATP-binding</keyword>
<keyword evidence="4" id="KW-0547">Nucleotide-binding</keyword>
<dbReference type="Pfam" id="PF00004">
    <property type="entry name" value="AAA"/>
    <property type="match status" value="1"/>
</dbReference>
<dbReference type="GO" id="GO:0016887">
    <property type="term" value="F:ATP hydrolysis activity"/>
    <property type="evidence" value="ECO:0007669"/>
    <property type="project" value="InterPro"/>
</dbReference>
<dbReference type="Gene3D" id="1.20.272.10">
    <property type="match status" value="1"/>
</dbReference>
<dbReference type="AlphaFoldDB" id="A0AAV8UN15"/>
<dbReference type="SMART" id="SM00382">
    <property type="entry name" value="AAA"/>
    <property type="match status" value="1"/>
</dbReference>
<sequence length="346" mass="38447">MVVKMEVDGKDPKAVKKDLMWIEKYRPTSMDDVLSHQDTVLTLKKLIDGKRLPHLLFYGPPGTGKTSTILACAREMYGKTLGSMVLELNASDDRGINVVRDQIKTFASTKRIFSSGVKLIILDEADAMTSAAQMALRRVIEKYTQNTRFCMICNYVNKIIPALQSRCTRFRFGPLKREDLIARLGEICKIENVSIEDEAISALVDLSEGDMRKCLNILQSTDMAEAAKNGRITAAAVYANTGNPTPAEIEECLQWLLNDDFNTCSRKLSGLLEKGLALSDIIREIHKFMMLSSLPTKARIFLYKELGEIEFMLSKGVHEKLPLNALVGVFKATAMLAVEEGQGATG</sequence>